<dbReference type="InterPro" id="IPR023753">
    <property type="entry name" value="FAD/NAD-binding_dom"/>
</dbReference>
<feature type="domain" description="4Fe-4S ferredoxin-type" evidence="4">
    <location>
        <begin position="535"/>
        <end position="564"/>
    </location>
</feature>
<dbReference type="Proteomes" id="UP000305526">
    <property type="component" value="Unassembled WGS sequence"/>
</dbReference>
<evidence type="ECO:0000256" key="3">
    <source>
        <dbReference type="ARBA" id="ARBA00023014"/>
    </source>
</evidence>
<accession>A0ABY2XTV8</accession>
<proteinExistence type="predicted"/>
<dbReference type="Pfam" id="PF07992">
    <property type="entry name" value="Pyr_redox_2"/>
    <property type="match status" value="1"/>
</dbReference>
<dbReference type="PANTHER" id="PTHR42783:SF3">
    <property type="entry name" value="GLUTAMATE SYNTHASE [NADPH] SMALL CHAIN-RELATED"/>
    <property type="match status" value="1"/>
</dbReference>
<name>A0ABY2XTV8_9PAST</name>
<dbReference type="NCBIfam" id="NF009410">
    <property type="entry name" value="PRK12771.1"/>
    <property type="match status" value="1"/>
</dbReference>
<dbReference type="SUPFAM" id="SSF46548">
    <property type="entry name" value="alpha-helical ferredoxin"/>
    <property type="match status" value="2"/>
</dbReference>
<dbReference type="InterPro" id="IPR017900">
    <property type="entry name" value="4Fe4S_Fe_S_CS"/>
</dbReference>
<dbReference type="InterPro" id="IPR028261">
    <property type="entry name" value="DPD_II"/>
</dbReference>
<dbReference type="SUPFAM" id="SSF51971">
    <property type="entry name" value="Nucleotide-binding domain"/>
    <property type="match status" value="1"/>
</dbReference>
<comment type="caution">
    <text evidence="5">The sequence shown here is derived from an EMBL/GenBank/DDBJ whole genome shotgun (WGS) entry which is preliminary data.</text>
</comment>
<evidence type="ECO:0000256" key="1">
    <source>
        <dbReference type="ARBA" id="ARBA00022723"/>
    </source>
</evidence>
<dbReference type="InterPro" id="IPR017896">
    <property type="entry name" value="4Fe4S_Fe-S-bd"/>
</dbReference>
<dbReference type="Gene3D" id="3.30.70.20">
    <property type="match status" value="1"/>
</dbReference>
<dbReference type="Gene3D" id="1.10.1060.10">
    <property type="entry name" value="Alpha-helical ferredoxin"/>
    <property type="match status" value="1"/>
</dbReference>
<evidence type="ECO:0000313" key="5">
    <source>
        <dbReference type="EMBL" id="TNG91439.1"/>
    </source>
</evidence>
<keyword evidence="1" id="KW-0479">Metal-binding</keyword>
<evidence type="ECO:0000259" key="4">
    <source>
        <dbReference type="PROSITE" id="PS51379"/>
    </source>
</evidence>
<dbReference type="PRINTS" id="PR00368">
    <property type="entry name" value="FADPNR"/>
</dbReference>
<dbReference type="Pfam" id="PF00037">
    <property type="entry name" value="Fer4"/>
    <property type="match status" value="1"/>
</dbReference>
<dbReference type="Gene3D" id="3.50.50.60">
    <property type="entry name" value="FAD/NAD(P)-binding domain"/>
    <property type="match status" value="2"/>
</dbReference>
<dbReference type="InterPro" id="IPR009051">
    <property type="entry name" value="Helical_ferredxn"/>
</dbReference>
<protein>
    <submittedName>
        <fullName evidence="5">Glutamate synthase</fullName>
    </submittedName>
</protein>
<dbReference type="InterPro" id="IPR036188">
    <property type="entry name" value="FAD/NAD-bd_sf"/>
</dbReference>
<keyword evidence="6" id="KW-1185">Reference proteome</keyword>
<gene>
    <name evidence="5" type="ORF">FHQ21_07555</name>
</gene>
<evidence type="ECO:0000256" key="2">
    <source>
        <dbReference type="ARBA" id="ARBA00023004"/>
    </source>
</evidence>
<dbReference type="RefSeq" id="WP_132967972.1">
    <property type="nucleotide sequence ID" value="NZ_LEKL01000011.1"/>
</dbReference>
<evidence type="ECO:0000313" key="6">
    <source>
        <dbReference type="Proteomes" id="UP000305526"/>
    </source>
</evidence>
<keyword evidence="2" id="KW-0408">Iron</keyword>
<dbReference type="PROSITE" id="PS51379">
    <property type="entry name" value="4FE4S_FER_2"/>
    <property type="match status" value="1"/>
</dbReference>
<organism evidence="5 6">
    <name type="scientific">Testudinibacter aquarius</name>
    <dbReference type="NCBI Taxonomy" id="1524974"/>
    <lineage>
        <taxon>Bacteria</taxon>
        <taxon>Pseudomonadati</taxon>
        <taxon>Pseudomonadota</taxon>
        <taxon>Gammaproteobacteria</taxon>
        <taxon>Pasteurellales</taxon>
        <taxon>Pasteurellaceae</taxon>
        <taxon>Testudinibacter</taxon>
    </lineage>
</organism>
<dbReference type="PROSITE" id="PS00198">
    <property type="entry name" value="4FE4S_FER_1"/>
    <property type="match status" value="1"/>
</dbReference>
<dbReference type="EMBL" id="VDGV01000063">
    <property type="protein sequence ID" value="TNG91439.1"/>
    <property type="molecule type" value="Genomic_DNA"/>
</dbReference>
<dbReference type="PRINTS" id="PR00469">
    <property type="entry name" value="PNDRDTASEII"/>
</dbReference>
<sequence>MITRFPTISGECSPLFAQTIKDIAMKDVKADMTFPPDLTEKKGSGPVQTKVPVYTNSLPPCNHACPTGSNIQQWLSLAQEKQYQAAWQELMRNNPMPAIHGRVCYHPCESACNRTQVDDAVSIHAVERFLGDLAIEQHWPVELNNPDSGKKVLVVGAGPSGLSAAYHLRLKGHQVEVRDSAPLAGGMMRFGIPAYRLPRPILEAEINRIAEMGVNIVLNCKVDNILQAKLEGNFDAVFLAVGAHIGRGVDIPNDDPSLVTDAVSYLRDIGMGQAPTLGKRVAVYGGGNTAMDAARTAKRLGSDVMVIYRRDRDNMPAHDFECAEAIEEGVEFHWLRTINEIDGTRFKLEKMRLDDKGRPQQSGEYEYLEADSLILALGQNIDSQLTQGIPGVDYKADGTVIVNDNMMTGYAGLFAGGDMVPSDRTVTIAVGHGKKAAYHIDAYLHNRTYQKPSKHPLIQYNRLHLWYKTDAEQSEQPTMAAHLRAKSFDEVLGGLNEQEAVYEAQRCYSCGNCFECNGCFGACPQEAIIRLGKGKGYQVDYTKCTGCEACYLQCPCHALEMVAVAS</sequence>
<dbReference type="Pfam" id="PF14691">
    <property type="entry name" value="Fer4_20"/>
    <property type="match status" value="1"/>
</dbReference>
<dbReference type="PANTHER" id="PTHR42783">
    <property type="entry name" value="GLUTAMATE SYNTHASE [NADPH] SMALL CHAIN"/>
    <property type="match status" value="1"/>
</dbReference>
<keyword evidence="3" id="KW-0411">Iron-sulfur</keyword>
<reference evidence="5 6" key="1">
    <citation type="submission" date="2019-05" db="EMBL/GenBank/DDBJ databases">
        <title>Pasteurellaceae isolates from reptiles.</title>
        <authorList>
            <person name="Bojesen A.M."/>
            <person name="Lund E."/>
        </authorList>
    </citation>
    <scope>NUCLEOTIDE SEQUENCE [LARGE SCALE GENOMIC DNA]</scope>
    <source>
        <strain evidence="5 6">ELNT2x</strain>
    </source>
</reference>